<dbReference type="InterPro" id="IPR036388">
    <property type="entry name" value="WH-like_DNA-bd_sf"/>
</dbReference>
<organism evidence="2 3">
    <name type="scientific">Bacillus thuringiensis</name>
    <dbReference type="NCBI Taxonomy" id="1428"/>
    <lineage>
        <taxon>Bacteria</taxon>
        <taxon>Bacillati</taxon>
        <taxon>Bacillota</taxon>
        <taxon>Bacilli</taxon>
        <taxon>Bacillales</taxon>
        <taxon>Bacillaceae</taxon>
        <taxon>Bacillus</taxon>
        <taxon>Bacillus cereus group</taxon>
    </lineage>
</organism>
<dbReference type="Gene3D" id="1.10.10.10">
    <property type="entry name" value="Winged helix-like DNA-binding domain superfamily/Winged helix DNA-binding domain"/>
    <property type="match status" value="1"/>
</dbReference>
<comment type="caution">
    <text evidence="2">The sequence shown here is derived from an EMBL/GenBank/DDBJ whole genome shotgun (WGS) entry which is preliminary data.</text>
</comment>
<protein>
    <recommendedName>
        <fullName evidence="4">Helix-turn-helix domain-containing protein</fullName>
    </recommendedName>
</protein>
<dbReference type="AlphaFoldDB" id="A0ABD6SA66"/>
<dbReference type="Proteomes" id="UP000219897">
    <property type="component" value="Unassembled WGS sequence"/>
</dbReference>
<sequence>MKKPFAPESNYTEVHNALFTLYTKLPDFKTDHIAMYTVLMNLYNVEYGYAFPTNAELALRLNCGINKPAQIAKVLEKYGLIKFEPRDRSKFASNNVYYVYAPITDAREFEAKYSEAITLYKERETRILERNKKPKLDESTDEGTNESTHETDVISYL</sequence>
<accession>A0ABD6SA66</accession>
<dbReference type="RefSeq" id="WP_098223251.1">
    <property type="nucleotide sequence ID" value="NZ_NTVJ01000126.1"/>
</dbReference>
<gene>
    <name evidence="2" type="ORF">CN495_18880</name>
</gene>
<dbReference type="EMBL" id="NTYF01000065">
    <property type="protein sequence ID" value="PER51444.1"/>
    <property type="molecule type" value="Genomic_DNA"/>
</dbReference>
<feature type="region of interest" description="Disordered" evidence="1">
    <location>
        <begin position="131"/>
        <end position="157"/>
    </location>
</feature>
<evidence type="ECO:0008006" key="4">
    <source>
        <dbReference type="Google" id="ProtNLM"/>
    </source>
</evidence>
<proteinExistence type="predicted"/>
<name>A0ABD6SA66_BACTU</name>
<evidence type="ECO:0000313" key="2">
    <source>
        <dbReference type="EMBL" id="PER51444.1"/>
    </source>
</evidence>
<evidence type="ECO:0000313" key="3">
    <source>
        <dbReference type="Proteomes" id="UP000219897"/>
    </source>
</evidence>
<feature type="compositionally biased region" description="Basic and acidic residues" evidence="1">
    <location>
        <begin position="147"/>
        <end position="157"/>
    </location>
</feature>
<evidence type="ECO:0000256" key="1">
    <source>
        <dbReference type="SAM" id="MobiDB-lite"/>
    </source>
</evidence>
<reference evidence="2 3" key="1">
    <citation type="submission" date="2017-09" db="EMBL/GenBank/DDBJ databases">
        <title>Large-scale bioinformatics analysis of Bacillus genomes uncovers conserved roles of natural products in bacterial physiology.</title>
        <authorList>
            <consortium name="Agbiome Team Llc"/>
            <person name="Bleich R.M."/>
            <person name="Kirk G.J."/>
            <person name="Santa Maria K.C."/>
            <person name="Allen S.E."/>
            <person name="Farag S."/>
            <person name="Shank E.A."/>
            <person name="Bowers A."/>
        </authorList>
    </citation>
    <scope>NUCLEOTIDE SEQUENCE [LARGE SCALE GENOMIC DNA]</scope>
    <source>
        <strain evidence="2 3">AFS005140</strain>
    </source>
</reference>